<feature type="non-terminal residue" evidence="2">
    <location>
        <position position="1"/>
    </location>
</feature>
<evidence type="ECO:0000313" key="2">
    <source>
        <dbReference type="EMBL" id="MCO6042880.1"/>
    </source>
</evidence>
<dbReference type="NCBIfam" id="NF033542">
    <property type="entry name" value="transpos_IS110"/>
    <property type="match status" value="1"/>
</dbReference>
<feature type="domain" description="Transposase IS116/IS110/IS902 C-terminal" evidence="1">
    <location>
        <begin position="153"/>
        <end position="237"/>
    </location>
</feature>
<protein>
    <submittedName>
        <fullName evidence="2">IS110 family transposase</fullName>
    </submittedName>
</protein>
<accession>A0A9X2JED2</accession>
<dbReference type="EMBL" id="JAMXLR010000013">
    <property type="protein sequence ID" value="MCO6042880.1"/>
    <property type="molecule type" value="Genomic_DNA"/>
</dbReference>
<dbReference type="GO" id="GO:0004803">
    <property type="term" value="F:transposase activity"/>
    <property type="evidence" value="ECO:0007669"/>
    <property type="project" value="InterPro"/>
</dbReference>
<name>A0A9X2JED2_9BACT</name>
<dbReference type="Pfam" id="PF02371">
    <property type="entry name" value="Transposase_20"/>
    <property type="match status" value="1"/>
</dbReference>
<dbReference type="GO" id="GO:0003677">
    <property type="term" value="F:DNA binding"/>
    <property type="evidence" value="ECO:0007669"/>
    <property type="project" value="InterPro"/>
</dbReference>
<gene>
    <name evidence="2" type="ORF">NG895_03065</name>
</gene>
<dbReference type="GO" id="GO:0006313">
    <property type="term" value="P:DNA transposition"/>
    <property type="evidence" value="ECO:0007669"/>
    <property type="project" value="InterPro"/>
</dbReference>
<dbReference type="PANTHER" id="PTHR33055">
    <property type="entry name" value="TRANSPOSASE FOR INSERTION SEQUENCE ELEMENT IS1111A"/>
    <property type="match status" value="1"/>
</dbReference>
<evidence type="ECO:0000313" key="3">
    <source>
        <dbReference type="Proteomes" id="UP001155241"/>
    </source>
</evidence>
<dbReference type="InterPro" id="IPR047650">
    <property type="entry name" value="Transpos_IS110"/>
</dbReference>
<dbReference type="AlphaFoldDB" id="A0A9X2JED2"/>
<dbReference type="RefSeq" id="WP_252850980.1">
    <property type="nucleotide sequence ID" value="NZ_JAMXLR010000013.1"/>
</dbReference>
<dbReference type="Proteomes" id="UP001155241">
    <property type="component" value="Unassembled WGS sequence"/>
</dbReference>
<dbReference type="InterPro" id="IPR003346">
    <property type="entry name" value="Transposase_20"/>
</dbReference>
<dbReference type="PANTHER" id="PTHR33055:SF13">
    <property type="entry name" value="TRANSPOSASE"/>
    <property type="match status" value="1"/>
</dbReference>
<keyword evidence="3" id="KW-1185">Reference proteome</keyword>
<comment type="caution">
    <text evidence="2">The sequence shown here is derived from an EMBL/GenBank/DDBJ whole genome shotgun (WGS) entry which is preliminary data.</text>
</comment>
<reference evidence="2" key="1">
    <citation type="submission" date="2022-06" db="EMBL/GenBank/DDBJ databases">
        <title>Aeoliella straminimaris, a novel planctomycete from sediments.</title>
        <authorList>
            <person name="Vitorino I.R."/>
            <person name="Lage O.M."/>
        </authorList>
    </citation>
    <scope>NUCLEOTIDE SEQUENCE</scope>
    <source>
        <strain evidence="2">ICT_H6.2</strain>
    </source>
</reference>
<organism evidence="2 3">
    <name type="scientific">Aeoliella straminimaris</name>
    <dbReference type="NCBI Taxonomy" id="2954799"/>
    <lineage>
        <taxon>Bacteria</taxon>
        <taxon>Pseudomonadati</taxon>
        <taxon>Planctomycetota</taxon>
        <taxon>Planctomycetia</taxon>
        <taxon>Pirellulales</taxon>
        <taxon>Lacipirellulaceae</taxon>
        <taxon>Aeoliella</taxon>
    </lineage>
</organism>
<sequence length="290" mass="33278">GCREIVLIQPQQRSRRKTDRRDARALRDLLWVNRIALVNGERLAGLRRVRPCTQQESEQRQITSLRRHLSKQKTKAVNKIHRILLKHNLQHDCPTKSIDTQRGRQWLTELALPQVDRLELDLLLAQWALLREHLQKVQEKINQMHNESPAAMIVASVPGLRSYSSVAIASRIGNPQDFPRPSSLANFFGLTPGCCNSGDQQRPGSITKEGSSLVRGLLSNCIYHVLRKDAWMRAWYQRIKRRRGSGIARVAVMRRLVTIIWKMLREQMPYVSGGPAEVEKQRQIVKALAS</sequence>
<evidence type="ECO:0000259" key="1">
    <source>
        <dbReference type="Pfam" id="PF02371"/>
    </source>
</evidence>
<proteinExistence type="predicted"/>